<proteinExistence type="predicted"/>
<name>G4XP88_STREE</name>
<organism evidence="1">
    <name type="scientific">Streptococcus pneumoniae</name>
    <dbReference type="NCBI Taxonomy" id="1313"/>
    <lineage>
        <taxon>Bacteria</taxon>
        <taxon>Bacillati</taxon>
        <taxon>Bacillota</taxon>
        <taxon>Bacilli</taxon>
        <taxon>Lactobacillales</taxon>
        <taxon>Streptococcaceae</taxon>
        <taxon>Streptococcus</taxon>
    </lineage>
</organism>
<evidence type="ECO:0000313" key="1">
    <source>
        <dbReference type="EMBL" id="AEP95732.1"/>
    </source>
</evidence>
<protein>
    <submittedName>
        <fullName evidence="1">Oligopeptide ABC transporter</fullName>
    </submittedName>
</protein>
<reference evidence="1" key="1">
    <citation type="journal article" date="2011" name="PLoS ONE">
        <title>A New Variant of the Capsule 3 Cluster Occurs in Streptococcus pneumoniae from Deceased Wild Chimpanzees.</title>
        <authorList>
            <person name="Denapaite D."/>
            <person name="Hakenbeck R."/>
        </authorList>
    </citation>
    <scope>NUCLEOTIDE SEQUENCE</scope>
    <source>
        <strain evidence="1">5.7D</strain>
    </source>
</reference>
<dbReference type="EMBL" id="JF836868">
    <property type="protein sequence ID" value="AEP95732.1"/>
    <property type="molecule type" value="Genomic_DNA"/>
</dbReference>
<sequence>MTTKNWLLRLVMRLQMLLNTMINTLQPKLG</sequence>
<dbReference type="AlphaFoldDB" id="G4XP88"/>
<accession>G4XP88</accession>
<gene>
    <name evidence="1" type="primary">aliA</name>
</gene>